<protein>
    <submittedName>
        <fullName evidence="2">Uncharacterized protein</fullName>
    </submittedName>
</protein>
<name>A0A6G4QVJ0_9CAUL</name>
<comment type="caution">
    <text evidence="2">The sequence shown here is derived from an EMBL/GenBank/DDBJ whole genome shotgun (WGS) entry which is preliminary data.</text>
</comment>
<dbReference type="AlphaFoldDB" id="A0A6G4QVJ0"/>
<evidence type="ECO:0000256" key="1">
    <source>
        <dbReference type="SAM" id="SignalP"/>
    </source>
</evidence>
<reference evidence="2" key="1">
    <citation type="submission" date="2020-02" db="EMBL/GenBank/DDBJ databases">
        <authorList>
            <person name="Gao J."/>
            <person name="Sun J."/>
        </authorList>
    </citation>
    <scope>NUCLEOTIDE SEQUENCE</scope>
    <source>
        <strain evidence="2">602-2</strain>
    </source>
</reference>
<dbReference type="RefSeq" id="WP_165257452.1">
    <property type="nucleotide sequence ID" value="NZ_JAAKGT010000002.1"/>
</dbReference>
<feature type="signal peptide" evidence="1">
    <location>
        <begin position="1"/>
        <end position="16"/>
    </location>
</feature>
<organism evidence="2">
    <name type="scientific">Caulobacter sp. 602-2</name>
    <dbReference type="NCBI Taxonomy" id="2710887"/>
    <lineage>
        <taxon>Bacteria</taxon>
        <taxon>Pseudomonadati</taxon>
        <taxon>Pseudomonadota</taxon>
        <taxon>Alphaproteobacteria</taxon>
        <taxon>Caulobacterales</taxon>
        <taxon>Caulobacteraceae</taxon>
        <taxon>Caulobacter</taxon>
    </lineage>
</organism>
<keyword evidence="1" id="KW-0732">Signal</keyword>
<dbReference type="EMBL" id="JAAKGT010000002">
    <property type="protein sequence ID" value="NGM49503.1"/>
    <property type="molecule type" value="Genomic_DNA"/>
</dbReference>
<sequence length="306" mass="33020">MSALIALALAAAQVFSAPLDLPKMARVEMVVSKTREDVRGGKTTRVTSETRYDKTIETRPQGYRVTLKPTSVKLPSTPETAKVEAAMGDLMNRPVVYVADEGLKPSTVEDWPGFVAEMRKSMLALAGDDKDVAKAMTSVVAMFEGLSPEQAAGILLKEEGLISLPINVELEAGKPFTYEEMIASPMGGSPIKSNGALAVQKVETGRGVAVLRWTQTLDPDSMRASLALTMQKLMAGMGPEADRPEVKAMLAKMTFDRTSACDYEIDLKSGLPVKTDCEVKITLTDPATGETGARNEYWAITQTLKN</sequence>
<feature type="chain" id="PRO_5026347692" evidence="1">
    <location>
        <begin position="17"/>
        <end position="306"/>
    </location>
</feature>
<accession>A0A6G4QVJ0</accession>
<gene>
    <name evidence="2" type="ORF">G5B46_07785</name>
</gene>
<proteinExistence type="predicted"/>
<evidence type="ECO:0000313" key="2">
    <source>
        <dbReference type="EMBL" id="NGM49503.1"/>
    </source>
</evidence>